<feature type="region of interest" description="Disordered" evidence="1">
    <location>
        <begin position="203"/>
        <end position="230"/>
    </location>
</feature>
<dbReference type="HOGENOM" id="CLU_558096_0_0_1"/>
<dbReference type="Proteomes" id="UP000000305">
    <property type="component" value="Unassembled WGS sequence"/>
</dbReference>
<dbReference type="AlphaFoldDB" id="E9G2S7"/>
<organism evidence="2 3">
    <name type="scientific">Daphnia pulex</name>
    <name type="common">Water flea</name>
    <dbReference type="NCBI Taxonomy" id="6669"/>
    <lineage>
        <taxon>Eukaryota</taxon>
        <taxon>Metazoa</taxon>
        <taxon>Ecdysozoa</taxon>
        <taxon>Arthropoda</taxon>
        <taxon>Crustacea</taxon>
        <taxon>Branchiopoda</taxon>
        <taxon>Diplostraca</taxon>
        <taxon>Cladocera</taxon>
        <taxon>Anomopoda</taxon>
        <taxon>Daphniidae</taxon>
        <taxon>Daphnia</taxon>
    </lineage>
</organism>
<name>E9G2S7_DAPPU</name>
<evidence type="ECO:0000256" key="1">
    <source>
        <dbReference type="SAM" id="MobiDB-lite"/>
    </source>
</evidence>
<accession>E9G2S7</accession>
<feature type="region of interest" description="Disordered" evidence="1">
    <location>
        <begin position="331"/>
        <end position="365"/>
    </location>
</feature>
<evidence type="ECO:0000313" key="3">
    <source>
        <dbReference type="Proteomes" id="UP000000305"/>
    </source>
</evidence>
<protein>
    <submittedName>
        <fullName evidence="2">Uncharacterized protein</fullName>
    </submittedName>
</protein>
<feature type="compositionally biased region" description="Low complexity" evidence="1">
    <location>
        <begin position="216"/>
        <end position="230"/>
    </location>
</feature>
<dbReference type="InParanoid" id="E9G2S7"/>
<sequence length="489" mass="54418">MEKSKQHSYLTRRNKAANFEENENPGKKSPALSRIKNVETAEVAKYIMISGYASPPCRQPNTFSQQSESEVVWDLTSPSARKYQVMLSDKKTSTPNQTPTRKRELRPHIARCKKNIVLAEDKNNDVVNELAMLNDLLNKQAQTIMTPPRSAKGSVIDSGELLIDKNKSVLQESLNSSDAFGNDSFFSESVLLSTQALEEEAIGCNPTPSKKKKNESIITPSSSPTNNSTIFLFNQPSPENVSRRSFDLDSEELIPNKSLDNFVSPKSVTTKLPVAIDQRAIPLASQPRTLHNSTACVNQSSSSKVGKPSTFNLTEKIIPKPQVNQVKPTYRAGTSIPSLRSNQTPQYASADRNRNVCSDSSRSQKSTLSVQVKPFSGISHGIGITRLVNNPVNNKKPDHQTNFVAPPEKVKSQDPFDDDDDDLLCAMSAVAESQYEFDDDDEFRQPDVLAFISQIETQAIQSVKSTAELLEEKRQEAIRKREQKLMSRR</sequence>
<feature type="compositionally biased region" description="Polar residues" evidence="1">
    <location>
        <begin position="335"/>
        <end position="347"/>
    </location>
</feature>
<reference evidence="2 3" key="1">
    <citation type="journal article" date="2011" name="Science">
        <title>The ecoresponsive genome of Daphnia pulex.</title>
        <authorList>
            <person name="Colbourne J.K."/>
            <person name="Pfrender M.E."/>
            <person name="Gilbert D."/>
            <person name="Thomas W.K."/>
            <person name="Tucker A."/>
            <person name="Oakley T.H."/>
            <person name="Tokishita S."/>
            <person name="Aerts A."/>
            <person name="Arnold G.J."/>
            <person name="Basu M.K."/>
            <person name="Bauer D.J."/>
            <person name="Caceres C.E."/>
            <person name="Carmel L."/>
            <person name="Casola C."/>
            <person name="Choi J.H."/>
            <person name="Detter J.C."/>
            <person name="Dong Q."/>
            <person name="Dusheyko S."/>
            <person name="Eads B.D."/>
            <person name="Frohlich T."/>
            <person name="Geiler-Samerotte K.A."/>
            <person name="Gerlach D."/>
            <person name="Hatcher P."/>
            <person name="Jogdeo S."/>
            <person name="Krijgsveld J."/>
            <person name="Kriventseva E.V."/>
            <person name="Kultz D."/>
            <person name="Laforsch C."/>
            <person name="Lindquist E."/>
            <person name="Lopez J."/>
            <person name="Manak J.R."/>
            <person name="Muller J."/>
            <person name="Pangilinan J."/>
            <person name="Patwardhan R.P."/>
            <person name="Pitluck S."/>
            <person name="Pritham E.J."/>
            <person name="Rechtsteiner A."/>
            <person name="Rho M."/>
            <person name="Rogozin I.B."/>
            <person name="Sakarya O."/>
            <person name="Salamov A."/>
            <person name="Schaack S."/>
            <person name="Shapiro H."/>
            <person name="Shiga Y."/>
            <person name="Skalitzky C."/>
            <person name="Smith Z."/>
            <person name="Souvorov A."/>
            <person name="Sung W."/>
            <person name="Tang Z."/>
            <person name="Tsuchiya D."/>
            <person name="Tu H."/>
            <person name="Vos H."/>
            <person name="Wang M."/>
            <person name="Wolf Y.I."/>
            <person name="Yamagata H."/>
            <person name="Yamada T."/>
            <person name="Ye Y."/>
            <person name="Shaw J.R."/>
            <person name="Andrews J."/>
            <person name="Crease T.J."/>
            <person name="Tang H."/>
            <person name="Lucas S.M."/>
            <person name="Robertson H.M."/>
            <person name="Bork P."/>
            <person name="Koonin E.V."/>
            <person name="Zdobnov E.M."/>
            <person name="Grigoriev I.V."/>
            <person name="Lynch M."/>
            <person name="Boore J.L."/>
        </authorList>
    </citation>
    <scope>NUCLEOTIDE SEQUENCE [LARGE SCALE GENOMIC DNA]</scope>
</reference>
<feature type="region of interest" description="Disordered" evidence="1">
    <location>
        <begin position="1"/>
        <end position="33"/>
    </location>
</feature>
<dbReference type="KEGG" id="dpx:DAPPUDRAFT_222086"/>
<feature type="compositionally biased region" description="Polar residues" evidence="1">
    <location>
        <begin position="355"/>
        <end position="365"/>
    </location>
</feature>
<evidence type="ECO:0000313" key="2">
    <source>
        <dbReference type="EMBL" id="EFX86457.1"/>
    </source>
</evidence>
<keyword evidence="3" id="KW-1185">Reference proteome</keyword>
<gene>
    <name evidence="2" type="ORF">DAPPUDRAFT_222086</name>
</gene>
<dbReference type="EMBL" id="GL732530">
    <property type="protein sequence ID" value="EFX86457.1"/>
    <property type="molecule type" value="Genomic_DNA"/>
</dbReference>
<proteinExistence type="predicted"/>
<dbReference type="OrthoDB" id="6351539at2759"/>